<keyword evidence="3" id="KW-1185">Reference proteome</keyword>
<feature type="region of interest" description="Disordered" evidence="1">
    <location>
        <begin position="1"/>
        <end position="23"/>
    </location>
</feature>
<organism evidence="2 3">
    <name type="scientific">Solea senegalensis</name>
    <name type="common">Senegalese sole</name>
    <dbReference type="NCBI Taxonomy" id="28829"/>
    <lineage>
        <taxon>Eukaryota</taxon>
        <taxon>Metazoa</taxon>
        <taxon>Chordata</taxon>
        <taxon>Craniata</taxon>
        <taxon>Vertebrata</taxon>
        <taxon>Euteleostomi</taxon>
        <taxon>Actinopterygii</taxon>
        <taxon>Neopterygii</taxon>
        <taxon>Teleostei</taxon>
        <taxon>Neoteleostei</taxon>
        <taxon>Acanthomorphata</taxon>
        <taxon>Carangaria</taxon>
        <taxon>Pleuronectiformes</taxon>
        <taxon>Pleuronectoidei</taxon>
        <taxon>Soleidae</taxon>
        <taxon>Solea</taxon>
    </lineage>
</organism>
<evidence type="ECO:0000313" key="2">
    <source>
        <dbReference type="EMBL" id="KAG7460551.1"/>
    </source>
</evidence>
<protein>
    <submittedName>
        <fullName evidence="2">Uncharacterized protein</fullName>
    </submittedName>
</protein>
<proteinExistence type="predicted"/>
<sequence>MLMQGQRQQETERLRKREEEEEEERVGLYNRLPYYFYCTLELPPLTGDLSHIHGAPEPHIHARLHTGDGKWPSEERRRMAGTRTQYGARRHIMRASDASSEVKRLVAAAAAALH</sequence>
<dbReference type="Proteomes" id="UP000693946">
    <property type="component" value="Unassembled WGS sequence"/>
</dbReference>
<evidence type="ECO:0000313" key="3">
    <source>
        <dbReference type="Proteomes" id="UP000693946"/>
    </source>
</evidence>
<dbReference type="AlphaFoldDB" id="A0AAV6PI42"/>
<comment type="caution">
    <text evidence="2">The sequence shown here is derived from an EMBL/GenBank/DDBJ whole genome shotgun (WGS) entry which is preliminary data.</text>
</comment>
<gene>
    <name evidence="2" type="ORF">JOB18_038885</name>
</gene>
<feature type="compositionally biased region" description="Basic and acidic residues" evidence="1">
    <location>
        <begin position="9"/>
        <end position="18"/>
    </location>
</feature>
<accession>A0AAV6PI42</accession>
<evidence type="ECO:0000256" key="1">
    <source>
        <dbReference type="SAM" id="MobiDB-lite"/>
    </source>
</evidence>
<reference evidence="2 3" key="1">
    <citation type="journal article" date="2021" name="Sci. Rep.">
        <title>Chromosome anchoring in Senegalese sole (Solea senegalensis) reveals sex-associated markers and genome rearrangements in flatfish.</title>
        <authorList>
            <person name="Guerrero-Cozar I."/>
            <person name="Gomez-Garrido J."/>
            <person name="Berbel C."/>
            <person name="Martinez-Blanch J.F."/>
            <person name="Alioto T."/>
            <person name="Claros M.G."/>
            <person name="Gagnaire P.A."/>
            <person name="Manchado M."/>
        </authorList>
    </citation>
    <scope>NUCLEOTIDE SEQUENCE [LARGE SCALE GENOMIC DNA]</scope>
    <source>
        <strain evidence="2">Sse05_10M</strain>
    </source>
</reference>
<dbReference type="EMBL" id="JAGKHQ010001116">
    <property type="protein sequence ID" value="KAG7460551.1"/>
    <property type="molecule type" value="Genomic_DNA"/>
</dbReference>
<name>A0AAV6PI42_SOLSE</name>